<feature type="binding site" evidence="7">
    <location>
        <position position="26"/>
    </location>
    <ligand>
        <name>substrate</name>
    </ligand>
</feature>
<evidence type="ECO:0000256" key="7">
    <source>
        <dbReference type="PIRSR" id="PIRSR031051-2"/>
    </source>
</evidence>
<dbReference type="AlphaFoldDB" id="A0AAN9GJ86"/>
<dbReference type="PANTHER" id="PTHR20889">
    <property type="entry name" value="PHOSPHATASE, ORPHAN 1, 2"/>
    <property type="match status" value="1"/>
</dbReference>
<evidence type="ECO:0000313" key="9">
    <source>
        <dbReference type="EMBL" id="KAK7110492.1"/>
    </source>
</evidence>
<feature type="active site" description="Nucleophile" evidence="6">
    <location>
        <position position="15"/>
    </location>
</feature>
<sequence length="256" mass="28675">MADSRSKEKTLLVFDFDHTLIDDNVDTSVCKLAPGGDIPDSVRSLYSDDGWIEFMGAVFRHLHQNGVSAEKIEEHVKSLPLAPGMKELFEHIRNTGKYDTIIISDANTVFINYLLEHRNLDSLVSKVFTNPAKYSSDGCLMIENYHTQDWCSLSTVNLCKGHILQDYIQSCGKEGVSYSRVVYVGDGSNDLCPGLTLRPQDYLMPRKGFSLWKKLEKMRVKQGTPGKQIVATVIGWDSGVEVRTLLENIAVDKPSL</sequence>
<dbReference type="PANTHER" id="PTHR20889:SF12">
    <property type="entry name" value="LP01149P"/>
    <property type="match status" value="1"/>
</dbReference>
<dbReference type="SUPFAM" id="SSF56784">
    <property type="entry name" value="HAD-like"/>
    <property type="match status" value="1"/>
</dbReference>
<feature type="active site" description="Proton donor" evidence="6">
    <location>
        <position position="17"/>
    </location>
</feature>
<proteinExistence type="inferred from homology"/>
<feature type="binding site" evidence="8">
    <location>
        <position position="17"/>
    </location>
    <ligand>
        <name>Mg(2+)</name>
        <dbReference type="ChEBI" id="CHEBI:18420"/>
    </ligand>
</feature>
<dbReference type="InterPro" id="IPR036412">
    <property type="entry name" value="HAD-like_sf"/>
</dbReference>
<dbReference type="Pfam" id="PF06888">
    <property type="entry name" value="Put_Phosphatase"/>
    <property type="match status" value="1"/>
</dbReference>
<keyword evidence="5 8" id="KW-0460">Magnesium</keyword>
<dbReference type="GO" id="GO:0046872">
    <property type="term" value="F:metal ion binding"/>
    <property type="evidence" value="ECO:0007669"/>
    <property type="project" value="UniProtKB-KW"/>
</dbReference>
<keyword evidence="10" id="KW-1185">Reference proteome</keyword>
<keyword evidence="3 8" id="KW-0479">Metal-binding</keyword>
<feature type="binding site" evidence="8">
    <location>
        <position position="15"/>
    </location>
    <ligand>
        <name>Mg(2+)</name>
        <dbReference type="ChEBI" id="CHEBI:18420"/>
    </ligand>
</feature>
<feature type="binding site" evidence="8">
    <location>
        <position position="186"/>
    </location>
    <ligand>
        <name>Mg(2+)</name>
        <dbReference type="ChEBI" id="CHEBI:18420"/>
    </ligand>
</feature>
<dbReference type="PIRSF" id="PIRSF031051">
    <property type="entry name" value="PyrdxlP_Pase_PHOSPHO2"/>
    <property type="match status" value="1"/>
</dbReference>
<comment type="similarity">
    <text evidence="2">Belongs to the HAD-like hydrolase superfamily. PHOSPHO family.</text>
</comment>
<dbReference type="Gene3D" id="3.40.50.1000">
    <property type="entry name" value="HAD superfamily/HAD-like"/>
    <property type="match status" value="1"/>
</dbReference>
<comment type="caution">
    <text evidence="9">The sequence shown here is derived from an EMBL/GenBank/DDBJ whole genome shotgun (WGS) entry which is preliminary data.</text>
</comment>
<dbReference type="NCBIfam" id="TIGR01488">
    <property type="entry name" value="HAD-SF-IB"/>
    <property type="match status" value="1"/>
</dbReference>
<dbReference type="Proteomes" id="UP001374579">
    <property type="component" value="Unassembled WGS sequence"/>
</dbReference>
<organism evidence="9 10">
    <name type="scientific">Littorina saxatilis</name>
    <dbReference type="NCBI Taxonomy" id="31220"/>
    <lineage>
        <taxon>Eukaryota</taxon>
        <taxon>Metazoa</taxon>
        <taxon>Spiralia</taxon>
        <taxon>Lophotrochozoa</taxon>
        <taxon>Mollusca</taxon>
        <taxon>Gastropoda</taxon>
        <taxon>Caenogastropoda</taxon>
        <taxon>Littorinimorpha</taxon>
        <taxon>Littorinoidea</taxon>
        <taxon>Littorinidae</taxon>
        <taxon>Littorina</taxon>
    </lineage>
</organism>
<dbReference type="EMBL" id="JBAMIC010000003">
    <property type="protein sequence ID" value="KAK7110492.1"/>
    <property type="molecule type" value="Genomic_DNA"/>
</dbReference>
<evidence type="ECO:0000313" key="10">
    <source>
        <dbReference type="Proteomes" id="UP001374579"/>
    </source>
</evidence>
<keyword evidence="4" id="KW-0378">Hydrolase</keyword>
<evidence type="ECO:0000256" key="5">
    <source>
        <dbReference type="ARBA" id="ARBA00022842"/>
    </source>
</evidence>
<reference evidence="9 10" key="1">
    <citation type="submission" date="2024-02" db="EMBL/GenBank/DDBJ databases">
        <title>Chromosome-scale genome assembly of the rough periwinkle Littorina saxatilis.</title>
        <authorList>
            <person name="De Jode A."/>
            <person name="Faria R."/>
            <person name="Formenti G."/>
            <person name="Sims Y."/>
            <person name="Smith T.P."/>
            <person name="Tracey A."/>
            <person name="Wood J.M.D."/>
            <person name="Zagrodzka Z.B."/>
            <person name="Johannesson K."/>
            <person name="Butlin R.K."/>
            <person name="Leder E.H."/>
        </authorList>
    </citation>
    <scope>NUCLEOTIDE SEQUENCE [LARGE SCALE GENOMIC DNA]</scope>
    <source>
        <strain evidence="9">Snail1</strain>
        <tissue evidence="9">Muscle</tissue>
    </source>
</reference>
<evidence type="ECO:0000256" key="8">
    <source>
        <dbReference type="PIRSR" id="PIRSR031051-3"/>
    </source>
</evidence>
<evidence type="ECO:0000256" key="3">
    <source>
        <dbReference type="ARBA" id="ARBA00022723"/>
    </source>
</evidence>
<evidence type="ECO:0000256" key="6">
    <source>
        <dbReference type="PIRSR" id="PIRSR031051-1"/>
    </source>
</evidence>
<protein>
    <recommendedName>
        <fullName evidence="11">Pyridoxal phosphate phosphatase PHOSPHO2</fullName>
    </recommendedName>
</protein>
<dbReference type="NCBIfam" id="TIGR01489">
    <property type="entry name" value="DKMTPPase-SF"/>
    <property type="match status" value="1"/>
</dbReference>
<dbReference type="InterPro" id="IPR006384">
    <property type="entry name" value="HAD_hydro_PyrdxlP_Pase-like"/>
</dbReference>
<name>A0AAN9GJ86_9CAEN</name>
<evidence type="ECO:0000256" key="4">
    <source>
        <dbReference type="ARBA" id="ARBA00022801"/>
    </source>
</evidence>
<evidence type="ECO:0008006" key="11">
    <source>
        <dbReference type="Google" id="ProtNLM"/>
    </source>
</evidence>
<feature type="binding site" evidence="7">
    <location>
        <position position="105"/>
    </location>
    <ligand>
        <name>substrate</name>
    </ligand>
</feature>
<dbReference type="InterPro" id="IPR016965">
    <property type="entry name" value="Pase_PHOSPHO-typ"/>
</dbReference>
<dbReference type="InterPro" id="IPR023214">
    <property type="entry name" value="HAD_sf"/>
</dbReference>
<dbReference type="GO" id="GO:0016791">
    <property type="term" value="F:phosphatase activity"/>
    <property type="evidence" value="ECO:0007669"/>
    <property type="project" value="InterPro"/>
</dbReference>
<gene>
    <name evidence="9" type="ORF">V1264_014352</name>
</gene>
<comment type="cofactor">
    <cofactor evidence="1 8">
        <name>Mg(2+)</name>
        <dbReference type="ChEBI" id="CHEBI:18420"/>
    </cofactor>
</comment>
<accession>A0AAN9GJ86</accession>
<evidence type="ECO:0000256" key="2">
    <source>
        <dbReference type="ARBA" id="ARBA00008541"/>
    </source>
</evidence>
<evidence type="ECO:0000256" key="1">
    <source>
        <dbReference type="ARBA" id="ARBA00001946"/>
    </source>
</evidence>